<reference evidence="1 2" key="1">
    <citation type="journal article" date="2022" name="bioRxiv">
        <title>Genomics of Preaxostyla Flagellates Illuminates Evolutionary Transitions and the Path Towards Mitochondrial Loss.</title>
        <authorList>
            <person name="Novak L.V.F."/>
            <person name="Treitli S.C."/>
            <person name="Pyrih J."/>
            <person name="Halakuc P."/>
            <person name="Pipaliya S.V."/>
            <person name="Vacek V."/>
            <person name="Brzon O."/>
            <person name="Soukal P."/>
            <person name="Eme L."/>
            <person name="Dacks J.B."/>
            <person name="Karnkowska A."/>
            <person name="Elias M."/>
            <person name="Hampl V."/>
        </authorList>
    </citation>
    <scope>NUCLEOTIDE SEQUENCE [LARGE SCALE GENOMIC DNA]</scope>
    <source>
        <strain evidence="1">NAU3</strain>
        <tissue evidence="1">Gut</tissue>
    </source>
</reference>
<name>A0ABQ9X9K5_9EUKA</name>
<accession>A0ABQ9X9K5</accession>
<organism evidence="1 2">
    <name type="scientific">Blattamonas nauphoetae</name>
    <dbReference type="NCBI Taxonomy" id="2049346"/>
    <lineage>
        <taxon>Eukaryota</taxon>
        <taxon>Metamonada</taxon>
        <taxon>Preaxostyla</taxon>
        <taxon>Oxymonadida</taxon>
        <taxon>Blattamonas</taxon>
    </lineage>
</organism>
<evidence type="ECO:0000313" key="1">
    <source>
        <dbReference type="EMBL" id="KAK2947880.1"/>
    </source>
</evidence>
<gene>
    <name evidence="1" type="ORF">BLNAU_17205</name>
</gene>
<proteinExistence type="predicted"/>
<sequence length="108" mass="13194">MFTSRVAVLEKWVFRILWNSSPKQLGQCVSNCRVWETEQFAWNCHDLVASKRNDHKRCELRDQRPDDCERVERRIRRFQVVKRKQSSREMWQQFVRKQVVAEEGLEQI</sequence>
<evidence type="ECO:0000313" key="2">
    <source>
        <dbReference type="Proteomes" id="UP001281761"/>
    </source>
</evidence>
<protein>
    <submittedName>
        <fullName evidence="1">Uncharacterized protein</fullName>
    </submittedName>
</protein>
<comment type="caution">
    <text evidence="1">The sequence shown here is derived from an EMBL/GenBank/DDBJ whole genome shotgun (WGS) entry which is preliminary data.</text>
</comment>
<dbReference type="Proteomes" id="UP001281761">
    <property type="component" value="Unassembled WGS sequence"/>
</dbReference>
<keyword evidence="2" id="KW-1185">Reference proteome</keyword>
<dbReference type="EMBL" id="JARBJD010000189">
    <property type="protein sequence ID" value="KAK2947880.1"/>
    <property type="molecule type" value="Genomic_DNA"/>
</dbReference>